<proteinExistence type="inferred from homology"/>
<dbReference type="InterPro" id="IPR039174">
    <property type="entry name" value="Chondroitin_ABC_lyase"/>
</dbReference>
<evidence type="ECO:0000256" key="6">
    <source>
        <dbReference type="SAM" id="SignalP"/>
    </source>
</evidence>
<gene>
    <name evidence="10" type="ORF">Cop2CBH44_25750</name>
</gene>
<dbReference type="InterPro" id="IPR008929">
    <property type="entry name" value="Chondroitin_lyas"/>
</dbReference>
<feature type="domain" description="Lyase catalytic" evidence="9">
    <location>
        <begin position="249"/>
        <end position="533"/>
    </location>
</feature>
<dbReference type="InterPro" id="IPR011013">
    <property type="entry name" value="Gal_mutarotase_sf_dom"/>
</dbReference>
<dbReference type="Gene3D" id="2.70.98.10">
    <property type="match status" value="1"/>
</dbReference>
<keyword evidence="11" id="KW-1185">Reference proteome</keyword>
<evidence type="ECO:0000259" key="7">
    <source>
        <dbReference type="Pfam" id="PF02278"/>
    </source>
</evidence>
<feature type="domain" description="Polysaccharide lyase family 8 central" evidence="7">
    <location>
        <begin position="562"/>
        <end position="830"/>
    </location>
</feature>
<evidence type="ECO:0000256" key="5">
    <source>
        <dbReference type="ARBA" id="ARBA00023239"/>
    </source>
</evidence>
<evidence type="ECO:0000313" key="11">
    <source>
        <dbReference type="Proteomes" id="UP000594042"/>
    </source>
</evidence>
<evidence type="ECO:0000256" key="2">
    <source>
        <dbReference type="ARBA" id="ARBA00006699"/>
    </source>
</evidence>
<dbReference type="PANTHER" id="PTHR37322:SF3">
    <property type="entry name" value="CHONDROITIN SULFATE ABC EXOLYASE"/>
    <property type="match status" value="1"/>
</dbReference>
<dbReference type="RefSeq" id="WP_200754954.1">
    <property type="nucleotide sequence ID" value="NZ_AP023322.1"/>
</dbReference>
<dbReference type="SUPFAM" id="SSF48230">
    <property type="entry name" value="Chondroitin AC/alginate lyase"/>
    <property type="match status" value="1"/>
</dbReference>
<dbReference type="Gene3D" id="2.60.120.430">
    <property type="entry name" value="Galactose-binding lectin"/>
    <property type="match status" value="1"/>
</dbReference>
<name>A0A7G1HZE7_9BACT</name>
<dbReference type="GO" id="GO:0005975">
    <property type="term" value="P:carbohydrate metabolic process"/>
    <property type="evidence" value="ECO:0007669"/>
    <property type="project" value="InterPro"/>
</dbReference>
<comment type="similarity">
    <text evidence="2">Belongs to the polysaccharide lyase 8 family.</text>
</comment>
<dbReference type="GO" id="GO:0005576">
    <property type="term" value="C:extracellular region"/>
    <property type="evidence" value="ECO:0007669"/>
    <property type="project" value="InterPro"/>
</dbReference>
<dbReference type="PANTHER" id="PTHR37322">
    <property type="match status" value="1"/>
</dbReference>
<dbReference type="Gene3D" id="2.60.220.10">
    <property type="entry name" value="Polysaccharide lyase family 8-like, C-terminal"/>
    <property type="match status" value="1"/>
</dbReference>
<comment type="cofactor">
    <cofactor evidence="1">
        <name>Ca(2+)</name>
        <dbReference type="ChEBI" id="CHEBI:29108"/>
    </cofactor>
</comment>
<dbReference type="SUPFAM" id="SSF74650">
    <property type="entry name" value="Galactose mutarotase-like"/>
    <property type="match status" value="1"/>
</dbReference>
<feature type="signal peptide" evidence="6">
    <location>
        <begin position="1"/>
        <end position="19"/>
    </location>
</feature>
<evidence type="ECO:0000256" key="4">
    <source>
        <dbReference type="ARBA" id="ARBA00022837"/>
    </source>
</evidence>
<dbReference type="GO" id="GO:0016837">
    <property type="term" value="F:carbon-oxygen lyase activity, acting on polysaccharides"/>
    <property type="evidence" value="ECO:0007669"/>
    <property type="project" value="UniProtKB-ARBA"/>
</dbReference>
<evidence type="ECO:0000256" key="1">
    <source>
        <dbReference type="ARBA" id="ARBA00001913"/>
    </source>
</evidence>
<dbReference type="Pfam" id="PF09092">
    <property type="entry name" value="Lyase_N"/>
    <property type="match status" value="1"/>
</dbReference>
<dbReference type="SUPFAM" id="SSF49863">
    <property type="entry name" value="Hyaluronate lyase-like, C-terminal domain"/>
    <property type="match status" value="1"/>
</dbReference>
<dbReference type="Proteomes" id="UP000594042">
    <property type="component" value="Chromosome"/>
</dbReference>
<dbReference type="Gene3D" id="1.50.10.100">
    <property type="entry name" value="Chondroitin AC/alginate lyase"/>
    <property type="match status" value="1"/>
</dbReference>
<dbReference type="GO" id="GO:0030246">
    <property type="term" value="F:carbohydrate binding"/>
    <property type="evidence" value="ECO:0007669"/>
    <property type="project" value="InterPro"/>
</dbReference>
<keyword evidence="5 10" id="KW-0456">Lyase</keyword>
<evidence type="ECO:0000259" key="8">
    <source>
        <dbReference type="Pfam" id="PF09092"/>
    </source>
</evidence>
<evidence type="ECO:0000256" key="3">
    <source>
        <dbReference type="ARBA" id="ARBA00011245"/>
    </source>
</evidence>
<dbReference type="InterPro" id="IPR014718">
    <property type="entry name" value="GH-type_carb-bd"/>
</dbReference>
<dbReference type="KEGG" id="copr:Cop2CBH44_25750"/>
<dbReference type="AlphaFoldDB" id="A0A7G1HZE7"/>
<dbReference type="InterPro" id="IPR015176">
    <property type="entry name" value="Lyase_N"/>
</dbReference>
<organism evidence="10 11">
    <name type="scientific">Coprobacter secundus subsp. similis</name>
    <dbReference type="NCBI Taxonomy" id="2751153"/>
    <lineage>
        <taxon>Bacteria</taxon>
        <taxon>Pseudomonadati</taxon>
        <taxon>Bacteroidota</taxon>
        <taxon>Bacteroidia</taxon>
        <taxon>Bacteroidales</taxon>
        <taxon>Barnesiellaceae</taxon>
        <taxon>Coprobacter</taxon>
    </lineage>
</organism>
<keyword evidence="4" id="KW-0106">Calcium</keyword>
<dbReference type="SUPFAM" id="SSF49785">
    <property type="entry name" value="Galactose-binding domain-like"/>
    <property type="match status" value="1"/>
</dbReference>
<comment type="subunit">
    <text evidence="3">Monomer.</text>
</comment>
<dbReference type="InterPro" id="IPR008979">
    <property type="entry name" value="Galactose-bd-like_sf"/>
</dbReference>
<sequence length="1070" mass="118952">MKRIYPAFLLWLTSMGTMAQGAPAFTFENESALSQWTATGGELSISGEHYKDGEKSLCWEASNGDVMTASFNALQTSGAAFFYVYNCKVSEDVLVIDFMRNDDVKRTAKVALNFRGWRDFDRLYSEYTNGGVTTINKVRFSLQTSDSDKKKIFFDSMNFNATANSSREHGYHMILDREQLTGGTSRLDIYANPIDIAGEPTEEEIADFEAIRDNLKEKLDFNPSGNITSINAARQYAKGFNIVRNEDGTVRGDVIDTRANSEMMSVDNLKTLSKHVSALAAAATKATAKDSDKELFENFIDHLLDQGIAEGIKYKIAPNTYTPIKEVPKGFLQAMDAYTPEQRVEMLKMIKWLSEFGMAFYPEGSYLNRFDSDVIYTYLPTFFGYVISQPTVKEGVTQLKAMKRFLERNTEYSLGGRDILKPDGTGFHHSTHYNNYMYSYKVWVEYINYLKGTSFRISQPAYERLKKAIVSEYIMATRTSGDTRHIANSLCGRNPFGQGGVSVQFTKNLFADMISVGGDIMGKEMDEDLAAAYNYFFMSDRYAVPEQKYEGFYPFSYGRLGIYRMDNWVATMRAPTAFSFGAEIYSGQNRFGRYQSNGTLEITYDGGGLNVSGYPTNNGAGWDWNVIPGATTVHTVAWRDLMPASNTTGRHDAFGLAGSYAGALASKDRECGIFVSDYGQVAYGDFKYNTNLKFKKSVFAIDGMLISLGSDISALGTYNSEMNTATNLFQNIISSVSGPLVVNGADISDTYKETDNLDNNLWMITPHNTGYYVPKGNDAVEIIYGEQKTPNQNGSDADNPQTAAVAAKAFINHGFAPSNGSYEFVVIPNTTKDKMQDLAAKFGDDGGEIYKIECHTGQLHAVTYKPKAVTAYTFFDTADDIAFGHIKASETEQLVLLKESGTGMNTRLDISVSNANMRDESNSTWAFLPQPTQTSITVRGNWKLADNMEGVSIKNENDETIISYELSEGNPIYFTLIDINATGLSGNAQLAQWVYLSQDSTHKNARLFFREATKQGTVLSVYSSSGTLFYRTVLPEGMTSYSLDNCSVGNGVNYVQVVQAADSKVFKWIR</sequence>
<feature type="domain" description="Lyase N-terminal" evidence="8">
    <location>
        <begin position="25"/>
        <end position="163"/>
    </location>
</feature>
<feature type="chain" id="PRO_5028948878" evidence="6">
    <location>
        <begin position="20"/>
        <end position="1070"/>
    </location>
</feature>
<dbReference type="GO" id="GO:0006027">
    <property type="term" value="P:glycosaminoglycan catabolic process"/>
    <property type="evidence" value="ECO:0007669"/>
    <property type="project" value="InterPro"/>
</dbReference>
<reference evidence="11" key="1">
    <citation type="submission" date="2020-07" db="EMBL/GenBank/DDBJ databases">
        <title>Complete genome sequencing of Coprobacter sp. strain 2CBH44.</title>
        <authorList>
            <person name="Sakamoto M."/>
            <person name="Murakami T."/>
            <person name="Mori H."/>
        </authorList>
    </citation>
    <scope>NUCLEOTIDE SEQUENCE [LARGE SCALE GENOMIC DNA]</scope>
    <source>
        <strain evidence="11">2CBH44</strain>
    </source>
</reference>
<dbReference type="InterPro" id="IPR003159">
    <property type="entry name" value="Lyase_8_central_dom"/>
</dbReference>
<accession>A0A7G1HZE7</accession>
<dbReference type="Pfam" id="PF09093">
    <property type="entry name" value="Lyase_catalyt"/>
    <property type="match status" value="1"/>
</dbReference>
<dbReference type="InterPro" id="IPR011071">
    <property type="entry name" value="Lyase_8-like_C"/>
</dbReference>
<dbReference type="Pfam" id="PF02278">
    <property type="entry name" value="Lyase_8"/>
    <property type="match status" value="1"/>
</dbReference>
<dbReference type="InterPro" id="IPR015177">
    <property type="entry name" value="Lyase_catalyt"/>
</dbReference>
<dbReference type="EMBL" id="AP023322">
    <property type="protein sequence ID" value="BCI64222.1"/>
    <property type="molecule type" value="Genomic_DNA"/>
</dbReference>
<keyword evidence="6" id="KW-0732">Signal</keyword>
<evidence type="ECO:0000313" key="10">
    <source>
        <dbReference type="EMBL" id="BCI64222.1"/>
    </source>
</evidence>
<evidence type="ECO:0000259" key="9">
    <source>
        <dbReference type="Pfam" id="PF09093"/>
    </source>
</evidence>
<protein>
    <submittedName>
        <fullName evidence="10">Chondroitin sulfate ABC lyase</fullName>
    </submittedName>
</protein>